<protein>
    <submittedName>
        <fullName evidence="4">Uncharacterized protein CheA87a</fullName>
    </submittedName>
</protein>
<dbReference type="SMART" id="SM00697">
    <property type="entry name" value="DM8"/>
    <property type="match status" value="1"/>
</dbReference>
<dbReference type="PANTHER" id="PTHR21112:SF10">
    <property type="entry name" value="CHEMOSENSORY PROTEIN A 87A"/>
    <property type="match status" value="1"/>
</dbReference>
<dbReference type="Gene3D" id="2.70.220.10">
    <property type="entry name" value="Ganglioside GM2 activator"/>
    <property type="match status" value="1"/>
</dbReference>
<keyword evidence="3" id="KW-1185">Reference proteome</keyword>
<evidence type="ECO:0000256" key="1">
    <source>
        <dbReference type="ARBA" id="ARBA00022729"/>
    </source>
</evidence>
<gene>
    <name evidence="4" type="primary">CheA87a</name>
</gene>
<evidence type="ECO:0000313" key="4">
    <source>
        <dbReference type="RefSeq" id="XP_016941336.2"/>
    </source>
</evidence>
<reference evidence="4" key="1">
    <citation type="submission" date="2025-08" db="UniProtKB">
        <authorList>
            <consortium name="RefSeq"/>
        </authorList>
    </citation>
    <scope>IDENTIFICATION</scope>
</reference>
<dbReference type="RefSeq" id="XP_016941336.2">
    <property type="nucleotide sequence ID" value="XM_017085847.4"/>
</dbReference>
<accession>A0AB39ZTY9</accession>
<proteinExistence type="predicted"/>
<dbReference type="PANTHER" id="PTHR21112">
    <property type="entry name" value="CHEMOSENSORY PROTEIN A 29A-RELATED"/>
    <property type="match status" value="1"/>
</dbReference>
<dbReference type="InterPro" id="IPR036846">
    <property type="entry name" value="GM2-AP_sf"/>
</dbReference>
<evidence type="ECO:0000256" key="2">
    <source>
        <dbReference type="SAM" id="SignalP"/>
    </source>
</evidence>
<feature type="chain" id="PRO_5044203166" evidence="2">
    <location>
        <begin position="29"/>
        <end position="181"/>
    </location>
</feature>
<keyword evidence="1 2" id="KW-0732">Signal</keyword>
<dbReference type="Proteomes" id="UP001652628">
    <property type="component" value="Chromosome 3"/>
</dbReference>
<name>A0AB39ZTY9_DROSZ</name>
<dbReference type="InterPro" id="IPR010512">
    <property type="entry name" value="DUF1091"/>
</dbReference>
<organism evidence="3 4">
    <name type="scientific">Drosophila suzukii</name>
    <name type="common">Spotted-wing drosophila fruit fly</name>
    <dbReference type="NCBI Taxonomy" id="28584"/>
    <lineage>
        <taxon>Eukaryota</taxon>
        <taxon>Metazoa</taxon>
        <taxon>Ecdysozoa</taxon>
        <taxon>Arthropoda</taxon>
        <taxon>Hexapoda</taxon>
        <taxon>Insecta</taxon>
        <taxon>Pterygota</taxon>
        <taxon>Neoptera</taxon>
        <taxon>Endopterygota</taxon>
        <taxon>Diptera</taxon>
        <taxon>Brachycera</taxon>
        <taxon>Muscomorpha</taxon>
        <taxon>Ephydroidea</taxon>
        <taxon>Drosophilidae</taxon>
        <taxon>Drosophila</taxon>
        <taxon>Sophophora</taxon>
    </lineage>
</organism>
<evidence type="ECO:0000313" key="3">
    <source>
        <dbReference type="Proteomes" id="UP001652628"/>
    </source>
</evidence>
<dbReference type="AlphaFoldDB" id="A0AB39ZTY9"/>
<dbReference type="Pfam" id="PF06477">
    <property type="entry name" value="DUF1091"/>
    <property type="match status" value="1"/>
</dbReference>
<feature type="signal peptide" evidence="2">
    <location>
        <begin position="1"/>
        <end position="28"/>
    </location>
</feature>
<sequence length="181" mass="21533">MGSSSGSVHHLLMLGIILLATNPLGVHARKLRIHKLEKLAQEEDYLHSRLRIAEFQENVLKVNWDLNLRYQLDNDWMVEFKVSRSVDGDGSYERIMLFEVQLCDFMKTYYKDFFYQRIKEYSNAPHPNTCPLPKEQYRLEDYPLDVRVLKKLMTPGHYRIKYKLRNDESVILSYMAEVELE</sequence>